<organism evidence="7 8">
    <name type="scientific">Subtercola boreus</name>
    <dbReference type="NCBI Taxonomy" id="120213"/>
    <lineage>
        <taxon>Bacteria</taxon>
        <taxon>Bacillati</taxon>
        <taxon>Actinomycetota</taxon>
        <taxon>Actinomycetes</taxon>
        <taxon>Micrococcales</taxon>
        <taxon>Microbacteriaceae</taxon>
        <taxon>Subtercola</taxon>
    </lineage>
</organism>
<dbReference type="Pfam" id="PF02653">
    <property type="entry name" value="BPD_transp_2"/>
    <property type="match status" value="2"/>
</dbReference>
<keyword evidence="8" id="KW-1185">Reference proteome</keyword>
<dbReference type="InterPro" id="IPR001851">
    <property type="entry name" value="ABC_transp_permease"/>
</dbReference>
<evidence type="ECO:0000256" key="5">
    <source>
        <dbReference type="ARBA" id="ARBA00023136"/>
    </source>
</evidence>
<dbReference type="OrthoDB" id="9807115at2"/>
<feature type="transmembrane region" description="Helical" evidence="6">
    <location>
        <begin position="139"/>
        <end position="156"/>
    </location>
</feature>
<feature type="transmembrane region" description="Helical" evidence="6">
    <location>
        <begin position="452"/>
        <end position="472"/>
    </location>
</feature>
<dbReference type="InterPro" id="IPR043428">
    <property type="entry name" value="LivM-like"/>
</dbReference>
<feature type="transmembrane region" description="Helical" evidence="6">
    <location>
        <begin position="380"/>
        <end position="400"/>
    </location>
</feature>
<dbReference type="Proteomes" id="UP000256486">
    <property type="component" value="Unassembled WGS sequence"/>
</dbReference>
<feature type="transmembrane region" description="Helical" evidence="6">
    <location>
        <begin position="12"/>
        <end position="28"/>
    </location>
</feature>
<feature type="transmembrane region" description="Helical" evidence="6">
    <location>
        <begin position="336"/>
        <end position="360"/>
    </location>
</feature>
<gene>
    <name evidence="7" type="ORF">B7R54_16940</name>
</gene>
<dbReference type="GO" id="GO:0005886">
    <property type="term" value="C:plasma membrane"/>
    <property type="evidence" value="ECO:0007669"/>
    <property type="project" value="UniProtKB-SubCell"/>
</dbReference>
<dbReference type="AlphaFoldDB" id="A0A3E0VL43"/>
<feature type="transmembrane region" description="Helical" evidence="6">
    <location>
        <begin position="412"/>
        <end position="432"/>
    </location>
</feature>
<keyword evidence="5 6" id="KW-0472">Membrane</keyword>
<feature type="transmembrane region" description="Helical" evidence="6">
    <location>
        <begin position="34"/>
        <end position="51"/>
    </location>
</feature>
<dbReference type="PANTHER" id="PTHR30482:SF20">
    <property type="entry name" value="HIGH-AFFINITY BRANCHED-CHAIN AMINO ACID TRANSPORT SYSTEM PERMEASE PROTEIN LIVM"/>
    <property type="match status" value="1"/>
</dbReference>
<dbReference type="CDD" id="cd06581">
    <property type="entry name" value="TM_PBP1_LivM_like"/>
    <property type="match status" value="1"/>
</dbReference>
<reference evidence="7 8" key="1">
    <citation type="submission" date="2017-04" db="EMBL/GenBank/DDBJ databases">
        <title>Comparative genome analysis of Subtercola boreus.</title>
        <authorList>
            <person name="Cho Y.-J."/>
            <person name="Cho A."/>
            <person name="Kim O.-S."/>
            <person name="Lee J.-I."/>
        </authorList>
    </citation>
    <scope>NUCLEOTIDE SEQUENCE [LARGE SCALE GENOMIC DNA]</scope>
    <source>
        <strain evidence="7 8">K300</strain>
    </source>
</reference>
<keyword evidence="2" id="KW-1003">Cell membrane</keyword>
<feature type="transmembrane region" description="Helical" evidence="6">
    <location>
        <begin position="188"/>
        <end position="209"/>
    </location>
</feature>
<comment type="subcellular location">
    <subcellularLocation>
        <location evidence="1">Cell membrane</location>
        <topology evidence="1">Multi-pass membrane protein</topology>
    </subcellularLocation>
</comment>
<feature type="transmembrane region" description="Helical" evidence="6">
    <location>
        <begin position="58"/>
        <end position="80"/>
    </location>
</feature>
<evidence type="ECO:0000313" key="7">
    <source>
        <dbReference type="EMBL" id="RFA10704.1"/>
    </source>
</evidence>
<keyword evidence="4 6" id="KW-1133">Transmembrane helix</keyword>
<protein>
    <submittedName>
        <fullName evidence="7">ABC transporter permease</fullName>
    </submittedName>
</protein>
<dbReference type="PANTHER" id="PTHR30482">
    <property type="entry name" value="HIGH-AFFINITY BRANCHED-CHAIN AMINO ACID TRANSPORT SYSTEM PERMEASE"/>
    <property type="match status" value="1"/>
</dbReference>
<sequence length="600" mass="62960">MIDTLIAGLLRGNVYALGAVGISLVFGVMNVVNFAQFSFFGLGAILAWFFVAELGLPFWIALPLVLVICAGLGLVINISVVRPLAKYLPLAAMLSTYAVSQILDNVSQIAFTAQFQVFPKVLPTSNLQIGNMRFGTSDVVMLGTTAVIMVGISLFLKYGKLGRAIRATSQDQEAALQMGIPVGLVQNVSFVIASALGGLAGVFIALYVGVANPGSGLNIGLTAFVAATLGGLGSLVGAVVGGFVLGILEAFGIHFFGDTARQIIVFVVLIVVLIVRPGGLFGKVPLLSAEPLTGTFLGKGRPLRIPRWVWPAAFVVLGVLVPVFANNYILTTGTQVLIYAIIAAGFTVTAGQAGVLALGQAGPIAIGAYMSAVLTLYLHFPFWVALPLAGLVSAIVASILASPIWGVKGHYISIATLGLGIAIVAVIQLVFPQGIYNIPVPEFFGTPLSTPLAYYLIDFVVLVITLVIMWRIRGSHLGKVISSVGADEVAALASGVRGRNYKALAFAISAFFAGIGGSLLAHQYTYIDPTIFTMMMSLLVVTIVILGGINLPYGAVVGSIILIGAMELLRFTPELRIIVYGLVLILVVRFRPGGILVRKS</sequence>
<evidence type="ECO:0000256" key="4">
    <source>
        <dbReference type="ARBA" id="ARBA00022989"/>
    </source>
</evidence>
<feature type="transmembrane region" description="Helical" evidence="6">
    <location>
        <begin position="503"/>
        <end position="520"/>
    </location>
</feature>
<keyword evidence="3 6" id="KW-0812">Transmembrane</keyword>
<evidence type="ECO:0000256" key="2">
    <source>
        <dbReference type="ARBA" id="ARBA00022475"/>
    </source>
</evidence>
<comment type="caution">
    <text evidence="7">The sequence shown here is derived from an EMBL/GenBank/DDBJ whole genome shotgun (WGS) entry which is preliminary data.</text>
</comment>
<name>A0A3E0VL43_9MICO</name>
<feature type="transmembrane region" description="Helical" evidence="6">
    <location>
        <begin position="308"/>
        <end position="329"/>
    </location>
</feature>
<evidence type="ECO:0000256" key="1">
    <source>
        <dbReference type="ARBA" id="ARBA00004651"/>
    </source>
</evidence>
<dbReference type="GO" id="GO:0015658">
    <property type="term" value="F:branched-chain amino acid transmembrane transporter activity"/>
    <property type="evidence" value="ECO:0007669"/>
    <property type="project" value="InterPro"/>
</dbReference>
<evidence type="ECO:0000313" key="8">
    <source>
        <dbReference type="Proteomes" id="UP000256486"/>
    </source>
</evidence>
<proteinExistence type="predicted"/>
<feature type="transmembrane region" description="Helical" evidence="6">
    <location>
        <begin position="221"/>
        <end position="251"/>
    </location>
</feature>
<dbReference type="EMBL" id="NBWZ01000001">
    <property type="protein sequence ID" value="RFA10704.1"/>
    <property type="molecule type" value="Genomic_DNA"/>
</dbReference>
<accession>A0A3E0VL43</accession>
<evidence type="ECO:0000256" key="3">
    <source>
        <dbReference type="ARBA" id="ARBA00022692"/>
    </source>
</evidence>
<evidence type="ECO:0000256" key="6">
    <source>
        <dbReference type="SAM" id="Phobius"/>
    </source>
</evidence>
<feature type="transmembrane region" description="Helical" evidence="6">
    <location>
        <begin position="577"/>
        <end position="597"/>
    </location>
</feature>
<dbReference type="CDD" id="cd06582">
    <property type="entry name" value="TM_PBP1_LivH_like"/>
    <property type="match status" value="1"/>
</dbReference>
<feature type="transmembrane region" description="Helical" evidence="6">
    <location>
        <begin position="263"/>
        <end position="288"/>
    </location>
</feature>
<dbReference type="RefSeq" id="WP_116416079.1">
    <property type="nucleotide sequence ID" value="NZ_NBWZ01000001.1"/>
</dbReference>